<dbReference type="Proteomes" id="UP001595848">
    <property type="component" value="Unassembled WGS sequence"/>
</dbReference>
<protein>
    <recommendedName>
        <fullName evidence="1">UPF0311 protein ACFOY1_00410</fullName>
    </recommendedName>
</protein>
<name>A0ABV8NR49_9BURK</name>
<dbReference type="EMBL" id="JBHSBV010000001">
    <property type="protein sequence ID" value="MFC4199399.1"/>
    <property type="molecule type" value="Genomic_DNA"/>
</dbReference>
<evidence type="ECO:0000313" key="2">
    <source>
        <dbReference type="EMBL" id="MFC4199399.1"/>
    </source>
</evidence>
<dbReference type="RefSeq" id="WP_217962887.1">
    <property type="nucleotide sequence ID" value="NZ_JAHTBN010000001.1"/>
</dbReference>
<gene>
    <name evidence="2" type="ORF">ACFOY1_00410</name>
</gene>
<comment type="similarity">
    <text evidence="1">Belongs to the UPF0311 family.</text>
</comment>
<proteinExistence type="inferred from homology"/>
<evidence type="ECO:0000256" key="1">
    <source>
        <dbReference type="HAMAP-Rule" id="MF_00775"/>
    </source>
</evidence>
<dbReference type="PANTHER" id="PTHR37315">
    <property type="entry name" value="UPF0311 PROTEIN BLR7842"/>
    <property type="match status" value="1"/>
</dbReference>
<dbReference type="HAMAP" id="MF_00775">
    <property type="entry name" value="UPF0311"/>
    <property type="match status" value="1"/>
</dbReference>
<dbReference type="PANTHER" id="PTHR37315:SF1">
    <property type="entry name" value="UPF0311 PROTEIN BLR7842"/>
    <property type="match status" value="1"/>
</dbReference>
<keyword evidence="3" id="KW-1185">Reference proteome</keyword>
<sequence>MTRPSPTAPQLEHLCTLLVDVGPPQEIGDTPWGRRRVIPILGGSVSGARLAGSILPGGADFQSIRSDTFTDIHARYVIQTEAGEQIYVENSGIRTGTPEDIAALAQGREVDPARIYFRSYPRFETAAPRLDWLHRHLFIGTGTRYPDRVELNFFLVD</sequence>
<accession>A0ABV8NR49</accession>
<comment type="caution">
    <text evidence="2">The sequence shown here is derived from an EMBL/GenBank/DDBJ whole genome shotgun (WGS) entry which is preliminary data.</text>
</comment>
<organism evidence="2 3">
    <name type="scientific">Candidimonas humi</name>
    <dbReference type="NCBI Taxonomy" id="683355"/>
    <lineage>
        <taxon>Bacteria</taxon>
        <taxon>Pseudomonadati</taxon>
        <taxon>Pseudomonadota</taxon>
        <taxon>Betaproteobacteria</taxon>
        <taxon>Burkholderiales</taxon>
        <taxon>Alcaligenaceae</taxon>
        <taxon>Candidimonas</taxon>
    </lineage>
</organism>
<evidence type="ECO:0000313" key="3">
    <source>
        <dbReference type="Proteomes" id="UP001595848"/>
    </source>
</evidence>
<dbReference type="Pfam" id="PF11578">
    <property type="entry name" value="DUF3237"/>
    <property type="match status" value="1"/>
</dbReference>
<reference evidence="3" key="1">
    <citation type="journal article" date="2019" name="Int. J. Syst. Evol. Microbiol.">
        <title>The Global Catalogue of Microorganisms (GCM) 10K type strain sequencing project: providing services to taxonomists for standard genome sequencing and annotation.</title>
        <authorList>
            <consortium name="The Broad Institute Genomics Platform"/>
            <consortium name="The Broad Institute Genome Sequencing Center for Infectious Disease"/>
            <person name="Wu L."/>
            <person name="Ma J."/>
        </authorList>
    </citation>
    <scope>NUCLEOTIDE SEQUENCE [LARGE SCALE GENOMIC DNA]</scope>
    <source>
        <strain evidence="3">LMG 24813</strain>
    </source>
</reference>
<dbReference type="InterPro" id="IPR020915">
    <property type="entry name" value="UPF0311"/>
</dbReference>